<evidence type="ECO:0000259" key="9">
    <source>
        <dbReference type="PROSITE" id="PS50109"/>
    </source>
</evidence>
<evidence type="ECO:0000256" key="5">
    <source>
        <dbReference type="ARBA" id="ARBA00022741"/>
    </source>
</evidence>
<name>A0ABU3P295_9FIRM</name>
<evidence type="ECO:0000256" key="2">
    <source>
        <dbReference type="ARBA" id="ARBA00012438"/>
    </source>
</evidence>
<evidence type="ECO:0000256" key="3">
    <source>
        <dbReference type="ARBA" id="ARBA00022553"/>
    </source>
</evidence>
<dbReference type="SMART" id="SM00388">
    <property type="entry name" value="HisKA"/>
    <property type="match status" value="1"/>
</dbReference>
<evidence type="ECO:0000313" key="10">
    <source>
        <dbReference type="EMBL" id="MDT8903148.1"/>
    </source>
</evidence>
<evidence type="ECO:0000256" key="6">
    <source>
        <dbReference type="ARBA" id="ARBA00022777"/>
    </source>
</evidence>
<dbReference type="CDD" id="cd00082">
    <property type="entry name" value="HisKA"/>
    <property type="match status" value="1"/>
</dbReference>
<dbReference type="SUPFAM" id="SSF47384">
    <property type="entry name" value="Homodimeric domain of signal transducing histidine kinase"/>
    <property type="match status" value="1"/>
</dbReference>
<organism evidence="10 11">
    <name type="scientific">Anaeroselena agilis</name>
    <dbReference type="NCBI Taxonomy" id="3063788"/>
    <lineage>
        <taxon>Bacteria</taxon>
        <taxon>Bacillati</taxon>
        <taxon>Bacillota</taxon>
        <taxon>Negativicutes</taxon>
        <taxon>Acetonemataceae</taxon>
        <taxon>Anaeroselena</taxon>
    </lineage>
</organism>
<feature type="domain" description="Histidine kinase" evidence="9">
    <location>
        <begin position="131"/>
        <end position="340"/>
    </location>
</feature>
<keyword evidence="4" id="KW-0808">Transferase</keyword>
<dbReference type="InterPro" id="IPR005467">
    <property type="entry name" value="His_kinase_dom"/>
</dbReference>
<dbReference type="PANTHER" id="PTHR43065:SF10">
    <property type="entry name" value="PEROXIDE STRESS-ACTIVATED HISTIDINE KINASE MAK3"/>
    <property type="match status" value="1"/>
</dbReference>
<dbReference type="SMART" id="SM00387">
    <property type="entry name" value="HATPase_c"/>
    <property type="match status" value="1"/>
</dbReference>
<reference evidence="10 11" key="1">
    <citation type="submission" date="2023-07" db="EMBL/GenBank/DDBJ databases">
        <title>The novel representative of Negativicutes class, Anaeroselena agilis gen. nov. sp. nov.</title>
        <authorList>
            <person name="Prokofeva M.I."/>
            <person name="Elcheninov A.G."/>
            <person name="Klyukina A."/>
            <person name="Kublanov I.V."/>
            <person name="Frolov E.N."/>
            <person name="Podosokorskaya O.A."/>
        </authorList>
    </citation>
    <scope>NUCLEOTIDE SEQUENCE [LARGE SCALE GENOMIC DNA]</scope>
    <source>
        <strain evidence="10 11">4137-cl</strain>
    </source>
</reference>
<keyword evidence="5" id="KW-0547">Nucleotide-binding</keyword>
<dbReference type="RefSeq" id="WP_413781608.1">
    <property type="nucleotide sequence ID" value="NZ_JAUOZS010000001.1"/>
</dbReference>
<dbReference type="SUPFAM" id="SSF55874">
    <property type="entry name" value="ATPase domain of HSP90 chaperone/DNA topoisomerase II/histidine kinase"/>
    <property type="match status" value="1"/>
</dbReference>
<dbReference type="Pfam" id="PF02518">
    <property type="entry name" value="HATPase_c"/>
    <property type="match status" value="1"/>
</dbReference>
<dbReference type="Proteomes" id="UP001254848">
    <property type="component" value="Unassembled WGS sequence"/>
</dbReference>
<dbReference type="InterPro" id="IPR004358">
    <property type="entry name" value="Sig_transdc_His_kin-like_C"/>
</dbReference>
<dbReference type="Gene3D" id="3.30.565.10">
    <property type="entry name" value="Histidine kinase-like ATPase, C-terminal domain"/>
    <property type="match status" value="1"/>
</dbReference>
<comment type="caution">
    <text evidence="10">The sequence shown here is derived from an EMBL/GenBank/DDBJ whole genome shotgun (WGS) entry which is preliminary data.</text>
</comment>
<dbReference type="PRINTS" id="PR00344">
    <property type="entry name" value="BCTRLSENSOR"/>
</dbReference>
<protein>
    <recommendedName>
        <fullName evidence="2">histidine kinase</fullName>
        <ecNumber evidence="2">2.7.13.3</ecNumber>
    </recommendedName>
</protein>
<sequence length="349" mass="36771">MPLPALLQVVLDAIPGAALIADVGHRVVYLNKCAEALLALPRTAGTGRRLPNTPGLAWLGPLLQNQTAFKGEQASIPGRPATVLVDATPLPPGGGPGKTLVIIRETPGTCETALRTEQLESLAGIGEIAAGAIHEIRNPLTSVSGFIQLMRARAIRQADQTTTDYCTLIAEEIGHINSILSDFLSLARSRKTEFTAVDIVQLVRDVQNLIYGEAILSGVTVAVRLPGEPLLIRGNGDKIKEVLINLARNAFQAMPEGGVLTISALAVGPAVRVDVADTGQGIAGHAMADIFKPFYTTKESGTGLGLAISRRIVEDHRGEITVSSEVGKGTVFALTFPRLPSDDTFAGMQ</sequence>
<evidence type="ECO:0000256" key="7">
    <source>
        <dbReference type="ARBA" id="ARBA00022840"/>
    </source>
</evidence>
<keyword evidence="8" id="KW-0902">Two-component regulatory system</keyword>
<dbReference type="InterPro" id="IPR036890">
    <property type="entry name" value="HATPase_C_sf"/>
</dbReference>
<evidence type="ECO:0000256" key="8">
    <source>
        <dbReference type="ARBA" id="ARBA00023012"/>
    </source>
</evidence>
<dbReference type="Pfam" id="PF00512">
    <property type="entry name" value="HisKA"/>
    <property type="match status" value="1"/>
</dbReference>
<gene>
    <name evidence="10" type="ORF">Q4T40_18085</name>
</gene>
<dbReference type="PANTHER" id="PTHR43065">
    <property type="entry name" value="SENSOR HISTIDINE KINASE"/>
    <property type="match status" value="1"/>
</dbReference>
<comment type="catalytic activity">
    <reaction evidence="1">
        <text>ATP + protein L-histidine = ADP + protein N-phospho-L-histidine.</text>
        <dbReference type="EC" id="2.7.13.3"/>
    </reaction>
</comment>
<dbReference type="PROSITE" id="PS50109">
    <property type="entry name" value="HIS_KIN"/>
    <property type="match status" value="1"/>
</dbReference>
<dbReference type="InterPro" id="IPR003661">
    <property type="entry name" value="HisK_dim/P_dom"/>
</dbReference>
<dbReference type="InterPro" id="IPR003594">
    <property type="entry name" value="HATPase_dom"/>
</dbReference>
<dbReference type="InterPro" id="IPR036097">
    <property type="entry name" value="HisK_dim/P_sf"/>
</dbReference>
<keyword evidence="11" id="KW-1185">Reference proteome</keyword>
<keyword evidence="6" id="KW-0418">Kinase</keyword>
<keyword evidence="7 10" id="KW-0067">ATP-binding</keyword>
<accession>A0ABU3P295</accession>
<dbReference type="Gene3D" id="1.10.287.130">
    <property type="match status" value="1"/>
</dbReference>
<evidence type="ECO:0000313" key="11">
    <source>
        <dbReference type="Proteomes" id="UP001254848"/>
    </source>
</evidence>
<evidence type="ECO:0000256" key="1">
    <source>
        <dbReference type="ARBA" id="ARBA00000085"/>
    </source>
</evidence>
<evidence type="ECO:0000256" key="4">
    <source>
        <dbReference type="ARBA" id="ARBA00022679"/>
    </source>
</evidence>
<dbReference type="EC" id="2.7.13.3" evidence="2"/>
<dbReference type="GO" id="GO:0005524">
    <property type="term" value="F:ATP binding"/>
    <property type="evidence" value="ECO:0007669"/>
    <property type="project" value="UniProtKB-KW"/>
</dbReference>
<dbReference type="EMBL" id="JAUOZS010000001">
    <property type="protein sequence ID" value="MDT8903148.1"/>
    <property type="molecule type" value="Genomic_DNA"/>
</dbReference>
<proteinExistence type="predicted"/>
<keyword evidence="3" id="KW-0597">Phosphoprotein</keyword>